<accession>A0A0F9M9Z7</accession>
<comment type="caution">
    <text evidence="1">The sequence shown here is derived from an EMBL/GenBank/DDBJ whole genome shotgun (WGS) entry which is preliminary data.</text>
</comment>
<name>A0A0F9M9Z7_9ZZZZ</name>
<gene>
    <name evidence="1" type="ORF">LCGC14_1116630</name>
</gene>
<proteinExistence type="predicted"/>
<organism evidence="1">
    <name type="scientific">marine sediment metagenome</name>
    <dbReference type="NCBI Taxonomy" id="412755"/>
    <lineage>
        <taxon>unclassified sequences</taxon>
        <taxon>metagenomes</taxon>
        <taxon>ecological metagenomes</taxon>
    </lineage>
</organism>
<protein>
    <submittedName>
        <fullName evidence="1">Uncharacterized protein</fullName>
    </submittedName>
</protein>
<dbReference type="AlphaFoldDB" id="A0A0F9M9Z7"/>
<dbReference type="EMBL" id="LAZR01005137">
    <property type="protein sequence ID" value="KKN02554.1"/>
    <property type="molecule type" value="Genomic_DNA"/>
</dbReference>
<sequence length="170" mass="18597">MPLSREQMPWYLAKLERVADVPNTAYPPGVATVTGRVALLDVREPCQCTLYEGIICVICPPYGNRFSGVHPEGKPCCNCHGLGWTPTKNAWEWLEAVSGVLGASIAWCQRDEGWELSLAIGHVGGDLEAESRWGSVIQTAFYAALKEAVTPLAINAQEAEEWVLQNIKGE</sequence>
<evidence type="ECO:0000313" key="1">
    <source>
        <dbReference type="EMBL" id="KKN02554.1"/>
    </source>
</evidence>
<reference evidence="1" key="1">
    <citation type="journal article" date="2015" name="Nature">
        <title>Complex archaea that bridge the gap between prokaryotes and eukaryotes.</title>
        <authorList>
            <person name="Spang A."/>
            <person name="Saw J.H."/>
            <person name="Jorgensen S.L."/>
            <person name="Zaremba-Niedzwiedzka K."/>
            <person name="Martijn J."/>
            <person name="Lind A.E."/>
            <person name="van Eijk R."/>
            <person name="Schleper C."/>
            <person name="Guy L."/>
            <person name="Ettema T.J."/>
        </authorList>
    </citation>
    <scope>NUCLEOTIDE SEQUENCE</scope>
</reference>